<feature type="compositionally biased region" description="Acidic residues" evidence="1">
    <location>
        <begin position="62"/>
        <end position="80"/>
    </location>
</feature>
<reference evidence="2 3" key="1">
    <citation type="submission" date="2014-04" db="EMBL/GenBank/DDBJ databases">
        <title>Evolutionary Origins and Diversification of the Mycorrhizal Mutualists.</title>
        <authorList>
            <consortium name="DOE Joint Genome Institute"/>
            <consortium name="Mycorrhizal Genomics Consortium"/>
            <person name="Kohler A."/>
            <person name="Kuo A."/>
            <person name="Nagy L.G."/>
            <person name="Floudas D."/>
            <person name="Copeland A."/>
            <person name="Barry K.W."/>
            <person name="Cichocki N."/>
            <person name="Veneault-Fourrey C."/>
            <person name="LaButti K."/>
            <person name="Lindquist E.A."/>
            <person name="Lipzen A."/>
            <person name="Lundell T."/>
            <person name="Morin E."/>
            <person name="Murat C."/>
            <person name="Riley R."/>
            <person name="Ohm R."/>
            <person name="Sun H."/>
            <person name="Tunlid A."/>
            <person name="Henrissat B."/>
            <person name="Grigoriev I.V."/>
            <person name="Hibbett D.S."/>
            <person name="Martin F."/>
        </authorList>
    </citation>
    <scope>NUCLEOTIDE SEQUENCE [LARGE SCALE GENOMIC DNA]</scope>
    <source>
        <strain evidence="2 3">FD-317 M1</strain>
    </source>
</reference>
<evidence type="ECO:0000256" key="1">
    <source>
        <dbReference type="SAM" id="MobiDB-lite"/>
    </source>
</evidence>
<dbReference type="Proteomes" id="UP000053593">
    <property type="component" value="Unassembled WGS sequence"/>
</dbReference>
<sequence length="170" mass="18889">MDDSCISKDLTSGHDGSSILEQHKDVNDWPETCSAIIVRNGESPGEGVLESEREHNDHEGQGFEEESIDDEGSGEDTDEEAAGPNFAVLFCSATVFVSRHLRNPDHFTQFRLGKIMVVIYNGNVGIYIGYKNENKPVLAVPTSGDFNELFLEWEIHRRGLDLRMDLSGTS</sequence>
<name>A0A0D0ARW5_9AGAR</name>
<proteinExistence type="predicted"/>
<gene>
    <name evidence="2" type="ORF">GYMLUDRAFT_63884</name>
</gene>
<feature type="region of interest" description="Disordered" evidence="1">
    <location>
        <begin position="40"/>
        <end position="80"/>
    </location>
</feature>
<keyword evidence="3" id="KW-1185">Reference proteome</keyword>
<dbReference type="AlphaFoldDB" id="A0A0D0ARW5"/>
<dbReference type="HOGENOM" id="CLU_109456_0_0_1"/>
<protein>
    <submittedName>
        <fullName evidence="2">Uncharacterized protein</fullName>
    </submittedName>
</protein>
<dbReference type="EMBL" id="KN834833">
    <property type="protein sequence ID" value="KIK53120.1"/>
    <property type="molecule type" value="Genomic_DNA"/>
</dbReference>
<feature type="region of interest" description="Disordered" evidence="1">
    <location>
        <begin position="1"/>
        <end position="26"/>
    </location>
</feature>
<evidence type="ECO:0000313" key="2">
    <source>
        <dbReference type="EMBL" id="KIK53120.1"/>
    </source>
</evidence>
<accession>A0A0D0ARW5</accession>
<feature type="compositionally biased region" description="Basic and acidic residues" evidence="1">
    <location>
        <begin position="50"/>
        <end position="61"/>
    </location>
</feature>
<organism evidence="2 3">
    <name type="scientific">Collybiopsis luxurians FD-317 M1</name>
    <dbReference type="NCBI Taxonomy" id="944289"/>
    <lineage>
        <taxon>Eukaryota</taxon>
        <taxon>Fungi</taxon>
        <taxon>Dikarya</taxon>
        <taxon>Basidiomycota</taxon>
        <taxon>Agaricomycotina</taxon>
        <taxon>Agaricomycetes</taxon>
        <taxon>Agaricomycetidae</taxon>
        <taxon>Agaricales</taxon>
        <taxon>Marasmiineae</taxon>
        <taxon>Omphalotaceae</taxon>
        <taxon>Collybiopsis</taxon>
        <taxon>Collybiopsis luxurians</taxon>
    </lineage>
</organism>
<evidence type="ECO:0000313" key="3">
    <source>
        <dbReference type="Proteomes" id="UP000053593"/>
    </source>
</evidence>